<comment type="caution">
    <text evidence="3">The sequence shown here is derived from an EMBL/GenBank/DDBJ whole genome shotgun (WGS) entry which is preliminary data.</text>
</comment>
<dbReference type="InterPro" id="IPR046624">
    <property type="entry name" value="CSS2_C"/>
</dbReference>
<protein>
    <recommendedName>
        <fullName evidence="2">Secreted protein CSS2 C-terminal domain-containing protein</fullName>
    </recommendedName>
</protein>
<reference evidence="3" key="1">
    <citation type="submission" date="2021-05" db="EMBL/GenBank/DDBJ databases">
        <authorList>
            <person name="Khan N."/>
        </authorList>
    </citation>
    <scope>NUCLEOTIDE SEQUENCE</scope>
</reference>
<keyword evidence="1" id="KW-0472">Membrane</keyword>
<dbReference type="AlphaFoldDB" id="A0A8J2IQX4"/>
<dbReference type="EMBL" id="CAJSTJ010000145">
    <property type="protein sequence ID" value="CAG7562050.1"/>
    <property type="molecule type" value="Genomic_DNA"/>
</dbReference>
<evidence type="ECO:0000256" key="1">
    <source>
        <dbReference type="SAM" id="Phobius"/>
    </source>
</evidence>
<evidence type="ECO:0000313" key="3">
    <source>
        <dbReference type="EMBL" id="CAG7562050.1"/>
    </source>
</evidence>
<gene>
    <name evidence="3" type="ORF">FEQUK3_LOCUS7756</name>
</gene>
<feature type="domain" description="Secreted protein CSS2 C-terminal" evidence="2">
    <location>
        <begin position="116"/>
        <end position="176"/>
    </location>
</feature>
<sequence length="254" mass="28309">MVSQQPSRNNSFLSTTTTLVPFALLILNLFHYVYYDEALIPRLLITNVLNAIWLESYEHSGNTTAALEKRRNVDICQFIATTAACTVIADNGIRLVKAIARPKISLTKRILISLLAAGGDCDTIAEEKTIAGALEDHLKQYGDPLCETRCLNLTHGGTWNGYLLIGPADDFDSSAYCGPKLDFDHCTSGGKYDWDGYMVERWDLGSDYFEWTVQHVDPQSTCLNSVDRISIIIAHGSNIYPESNWYLSPPTLIH</sequence>
<organism evidence="3 4">
    <name type="scientific">Fusarium equiseti</name>
    <name type="common">Fusarium scirpi</name>
    <dbReference type="NCBI Taxonomy" id="61235"/>
    <lineage>
        <taxon>Eukaryota</taxon>
        <taxon>Fungi</taxon>
        <taxon>Dikarya</taxon>
        <taxon>Ascomycota</taxon>
        <taxon>Pezizomycotina</taxon>
        <taxon>Sordariomycetes</taxon>
        <taxon>Hypocreomycetidae</taxon>
        <taxon>Hypocreales</taxon>
        <taxon>Nectriaceae</taxon>
        <taxon>Fusarium</taxon>
        <taxon>Fusarium incarnatum-equiseti species complex</taxon>
    </lineage>
</organism>
<keyword evidence="1" id="KW-1133">Transmembrane helix</keyword>
<proteinExistence type="predicted"/>
<dbReference type="Proteomes" id="UP000693738">
    <property type="component" value="Unassembled WGS sequence"/>
</dbReference>
<keyword evidence="1" id="KW-0812">Transmembrane</keyword>
<evidence type="ECO:0000259" key="2">
    <source>
        <dbReference type="Pfam" id="PF20521"/>
    </source>
</evidence>
<feature type="transmembrane region" description="Helical" evidence="1">
    <location>
        <begin position="12"/>
        <end position="35"/>
    </location>
</feature>
<dbReference type="Pfam" id="PF20521">
    <property type="entry name" value="DUF6736"/>
    <property type="match status" value="1"/>
</dbReference>
<evidence type="ECO:0000313" key="4">
    <source>
        <dbReference type="Proteomes" id="UP000693738"/>
    </source>
</evidence>
<name>A0A8J2IQX4_FUSEQ</name>
<accession>A0A8J2IQX4</accession>